<protein>
    <submittedName>
        <fullName evidence="2">Mule transposase domain protein</fullName>
    </submittedName>
</protein>
<dbReference type="EMBL" id="JARUPT010000968">
    <property type="protein sequence ID" value="KAK0368056.1"/>
    <property type="molecule type" value="Genomic_DNA"/>
</dbReference>
<evidence type="ECO:0000313" key="3">
    <source>
        <dbReference type="Proteomes" id="UP001169217"/>
    </source>
</evidence>
<keyword evidence="3" id="KW-1185">Reference proteome</keyword>
<dbReference type="Proteomes" id="UP001169217">
    <property type="component" value="Unassembled WGS sequence"/>
</dbReference>
<sequence length="32" mass="3766">MGDIWERVERDNAEQEALYAEKQPEECIVVKS</sequence>
<evidence type="ECO:0000313" key="1">
    <source>
        <dbReference type="EMBL" id="KAK0367561.1"/>
    </source>
</evidence>
<name>A0ABQ9PCB1_9PEZI</name>
<dbReference type="EMBL" id="JARUPT010001281">
    <property type="protein sequence ID" value="KAK0367561.1"/>
    <property type="molecule type" value="Genomic_DNA"/>
</dbReference>
<proteinExistence type="predicted"/>
<gene>
    <name evidence="2" type="ORF">CLIM01_14583</name>
    <name evidence="1" type="ORF">CLIM01_15083</name>
</gene>
<organism evidence="2 3">
    <name type="scientific">Colletotrichum limetticola</name>
    <dbReference type="NCBI Taxonomy" id="1209924"/>
    <lineage>
        <taxon>Eukaryota</taxon>
        <taxon>Fungi</taxon>
        <taxon>Dikarya</taxon>
        <taxon>Ascomycota</taxon>
        <taxon>Pezizomycotina</taxon>
        <taxon>Sordariomycetes</taxon>
        <taxon>Hypocreomycetidae</taxon>
        <taxon>Glomerellales</taxon>
        <taxon>Glomerellaceae</taxon>
        <taxon>Colletotrichum</taxon>
        <taxon>Colletotrichum acutatum species complex</taxon>
    </lineage>
</organism>
<reference evidence="2" key="1">
    <citation type="submission" date="2023-04" db="EMBL/GenBank/DDBJ databases">
        <title>Colletotrichum limetticola genome sequence.</title>
        <authorList>
            <person name="Baroncelli R."/>
        </authorList>
    </citation>
    <scope>NUCLEOTIDE SEQUENCE</scope>
    <source>
        <strain evidence="2">KLA-Anderson</strain>
    </source>
</reference>
<comment type="caution">
    <text evidence="2">The sequence shown here is derived from an EMBL/GenBank/DDBJ whole genome shotgun (WGS) entry which is preliminary data.</text>
</comment>
<evidence type="ECO:0000313" key="2">
    <source>
        <dbReference type="EMBL" id="KAK0368056.1"/>
    </source>
</evidence>
<accession>A0ABQ9PCB1</accession>